<comment type="pathway">
    <text evidence="2">Lipid metabolism.</text>
</comment>
<keyword evidence="15" id="KW-1185">Reference proteome</keyword>
<dbReference type="GO" id="GO:0003882">
    <property type="term" value="F:CDP-diacylglycerol-serine O-phosphatidyltransferase activity"/>
    <property type="evidence" value="ECO:0007669"/>
    <property type="project" value="UniProtKB-UniRule"/>
</dbReference>
<dbReference type="AlphaFoldDB" id="A0AAW1Q025"/>
<feature type="transmembrane region" description="Helical" evidence="12">
    <location>
        <begin position="219"/>
        <end position="239"/>
    </location>
</feature>
<dbReference type="EC" id="2.7.8.8" evidence="12"/>
<dbReference type="Pfam" id="PF03034">
    <property type="entry name" value="PSS"/>
    <property type="match status" value="1"/>
</dbReference>
<dbReference type="PANTHER" id="PTHR15362">
    <property type="entry name" value="PHOSPHATIDYLINOSITOL SYNTHASE"/>
    <property type="match status" value="1"/>
</dbReference>
<feature type="transmembrane region" description="Helical" evidence="12">
    <location>
        <begin position="251"/>
        <end position="273"/>
    </location>
</feature>
<comment type="catalytic activity">
    <reaction evidence="12">
        <text>a CDP-1,2-diacyl-sn-glycerol + L-serine = a 1,2-diacyl-sn-glycero-3-phospho-L-serine + CMP + H(+)</text>
        <dbReference type="Rhea" id="RHEA:16913"/>
        <dbReference type="ChEBI" id="CHEBI:15378"/>
        <dbReference type="ChEBI" id="CHEBI:33384"/>
        <dbReference type="ChEBI" id="CHEBI:57262"/>
        <dbReference type="ChEBI" id="CHEBI:58332"/>
        <dbReference type="ChEBI" id="CHEBI:60377"/>
        <dbReference type="EC" id="2.7.8.8"/>
    </reaction>
</comment>
<evidence type="ECO:0000256" key="4">
    <source>
        <dbReference type="ARBA" id="ARBA00022679"/>
    </source>
</evidence>
<comment type="function">
    <text evidence="12">Catalyzes a base-exchange reaction in which the polar head group of phosphatidylethanolamine (PE) is replaced by L-serine.</text>
</comment>
<evidence type="ECO:0000313" key="14">
    <source>
        <dbReference type="EMBL" id="KAK9815001.1"/>
    </source>
</evidence>
<feature type="transmembrane region" description="Helical" evidence="12">
    <location>
        <begin position="128"/>
        <end position="149"/>
    </location>
</feature>
<evidence type="ECO:0000256" key="5">
    <source>
        <dbReference type="ARBA" id="ARBA00022692"/>
    </source>
</evidence>
<dbReference type="GO" id="GO:0106245">
    <property type="term" value="F:L-serine-phosphatidylethanolamine phosphatidyltransferase activity"/>
    <property type="evidence" value="ECO:0007669"/>
    <property type="project" value="InterPro"/>
</dbReference>
<keyword evidence="4 12" id="KW-0808">Transferase</keyword>
<dbReference type="Proteomes" id="UP001465755">
    <property type="component" value="Unassembled WGS sequence"/>
</dbReference>
<comment type="pathway">
    <text evidence="12">Phospholipid metabolism; phosphatidylethanolamine biosynthesis; phosphatidylethanolamine from CDP-diacylglycerol: step 1/2.</text>
</comment>
<keyword evidence="6 12" id="KW-0256">Endoplasmic reticulum</keyword>
<comment type="similarity">
    <text evidence="12">Belongs to the CDP-alcohol phosphatidyltransferase class-I family.</text>
</comment>
<feature type="transmembrane region" description="Helical" evidence="12">
    <location>
        <begin position="97"/>
        <end position="116"/>
    </location>
</feature>
<evidence type="ECO:0000256" key="8">
    <source>
        <dbReference type="ARBA" id="ARBA00023098"/>
    </source>
</evidence>
<keyword evidence="7 12" id="KW-1133">Transmembrane helix</keyword>
<protein>
    <recommendedName>
        <fullName evidence="12">CDP-diacylglycerol--serine O-phosphatidyltransferase</fullName>
        <ecNumber evidence="12">2.7.8.8</ecNumber>
    </recommendedName>
    <alternativeName>
        <fullName evidence="12">Phosphatidylserine synthase</fullName>
    </alternativeName>
</protein>
<dbReference type="PANTHER" id="PTHR15362:SF7">
    <property type="entry name" value="PHOSPHATIDYLSERINE SYNTHASE 2"/>
    <property type="match status" value="1"/>
</dbReference>
<dbReference type="GO" id="GO:0005789">
    <property type="term" value="C:endoplasmic reticulum membrane"/>
    <property type="evidence" value="ECO:0007669"/>
    <property type="project" value="UniProtKB-SubCell"/>
</dbReference>
<evidence type="ECO:0000256" key="3">
    <source>
        <dbReference type="ARBA" id="ARBA00022516"/>
    </source>
</evidence>
<feature type="transmembrane region" description="Helical" evidence="12">
    <location>
        <begin position="419"/>
        <end position="443"/>
    </location>
</feature>
<feature type="transmembrane region" description="Helical" evidence="12">
    <location>
        <begin position="385"/>
        <end position="407"/>
    </location>
</feature>
<evidence type="ECO:0000256" key="9">
    <source>
        <dbReference type="ARBA" id="ARBA00023136"/>
    </source>
</evidence>
<evidence type="ECO:0000256" key="12">
    <source>
        <dbReference type="RuleBase" id="RU368094"/>
    </source>
</evidence>
<name>A0AAW1Q025_9CHLO</name>
<keyword evidence="11 12" id="KW-1208">Phospholipid metabolism</keyword>
<feature type="region of interest" description="Disordered" evidence="13">
    <location>
        <begin position="1"/>
        <end position="47"/>
    </location>
</feature>
<reference evidence="14 15" key="1">
    <citation type="journal article" date="2024" name="Nat. Commun.">
        <title>Phylogenomics reveals the evolutionary origins of lichenization in chlorophyte algae.</title>
        <authorList>
            <person name="Puginier C."/>
            <person name="Libourel C."/>
            <person name="Otte J."/>
            <person name="Skaloud P."/>
            <person name="Haon M."/>
            <person name="Grisel S."/>
            <person name="Petersen M."/>
            <person name="Berrin J.G."/>
            <person name="Delaux P.M."/>
            <person name="Dal Grande F."/>
            <person name="Keller J."/>
        </authorList>
    </citation>
    <scope>NUCLEOTIDE SEQUENCE [LARGE SCALE GENOMIC DNA]</scope>
    <source>
        <strain evidence="14 15">SAG 2036</strain>
    </source>
</reference>
<feature type="transmembrane region" description="Helical" evidence="12">
    <location>
        <begin position="356"/>
        <end position="373"/>
    </location>
</feature>
<feature type="transmembrane region" description="Helical" evidence="12">
    <location>
        <begin position="57"/>
        <end position="76"/>
    </location>
</feature>
<evidence type="ECO:0000313" key="15">
    <source>
        <dbReference type="Proteomes" id="UP001465755"/>
    </source>
</evidence>
<keyword evidence="3 12" id="KW-0444">Lipid biosynthesis</keyword>
<keyword evidence="5 12" id="KW-0812">Transmembrane</keyword>
<comment type="subcellular location">
    <subcellularLocation>
        <location evidence="1 12">Endoplasmic reticulum membrane</location>
        <topology evidence="1 12">Multi-pass membrane protein</topology>
    </subcellularLocation>
</comment>
<evidence type="ECO:0000256" key="13">
    <source>
        <dbReference type="SAM" id="MobiDB-lite"/>
    </source>
</evidence>
<feature type="compositionally biased region" description="Basic and acidic residues" evidence="13">
    <location>
        <begin position="15"/>
        <end position="29"/>
    </location>
</feature>
<keyword evidence="8 12" id="KW-0443">Lipid metabolism</keyword>
<proteinExistence type="inferred from homology"/>
<feature type="transmembrane region" description="Helical" evidence="12">
    <location>
        <begin position="323"/>
        <end position="344"/>
    </location>
</feature>
<keyword evidence="10 12" id="KW-0594">Phospholipid biosynthesis</keyword>
<evidence type="ECO:0000256" key="11">
    <source>
        <dbReference type="ARBA" id="ARBA00023264"/>
    </source>
</evidence>
<dbReference type="GO" id="GO:0006659">
    <property type="term" value="P:phosphatidylserine biosynthetic process"/>
    <property type="evidence" value="ECO:0007669"/>
    <property type="project" value="UniProtKB-UniRule"/>
</dbReference>
<dbReference type="InterPro" id="IPR004277">
    <property type="entry name" value="PSS"/>
</dbReference>
<comment type="caution">
    <text evidence="14">The sequence shown here is derived from an EMBL/GenBank/DDBJ whole genome shotgun (WGS) entry which is preliminary data.</text>
</comment>
<evidence type="ECO:0000256" key="1">
    <source>
        <dbReference type="ARBA" id="ARBA00004477"/>
    </source>
</evidence>
<dbReference type="EMBL" id="JALJOQ010000001">
    <property type="protein sequence ID" value="KAK9815001.1"/>
    <property type="molecule type" value="Genomic_DNA"/>
</dbReference>
<keyword evidence="9 12" id="KW-0472">Membrane</keyword>
<gene>
    <name evidence="14" type="ORF">WJX73_004520</name>
</gene>
<evidence type="ECO:0000256" key="7">
    <source>
        <dbReference type="ARBA" id="ARBA00022989"/>
    </source>
</evidence>
<evidence type="ECO:0000256" key="10">
    <source>
        <dbReference type="ARBA" id="ARBA00023209"/>
    </source>
</evidence>
<sequence length="455" mass="51583">MVRSAGSPGNAEDPASDRLGKDIQSHRLDPSVSRFTSTVTERQHPLDPDQIDPATKFLYTPHTITGLIVGFAILLITSRTFNPPVPPLAVRDNREATVRHGLVAAALVYLGYSFLQGPATSMVRPHPGLWRIIHGIVTLYLLVLVFILFQNVNDARSYLQFLYPNLGVHLPERAYGSECRLVIPGKGINWEVIKATLFDEFVVAHTLGWWGKALILRNYLLLWILSVGFELCELTFQHMLPNFNECWWDSWILDVAVCNFGGLLAGMATVRWFDSLEYNWEGLSKQPNLVAKAKRSVWQFSPHSWDSFHWHIFSSPMRCLESLAPIIFILIAEVNAFFLKFILWVPPLNPLNTYRLVLLFAMALPAVREWYLFIESDNSDLFNKLGPSAWLACAVVLAETLVCVKFGRGMFPEPWPPRVLWAWGSFLAVFGTFMAVWSVRHYLLAPRASSKPKTA</sequence>
<accession>A0AAW1Q025</accession>
<evidence type="ECO:0000256" key="2">
    <source>
        <dbReference type="ARBA" id="ARBA00005189"/>
    </source>
</evidence>
<organism evidence="14 15">
    <name type="scientific">Symbiochloris irregularis</name>
    <dbReference type="NCBI Taxonomy" id="706552"/>
    <lineage>
        <taxon>Eukaryota</taxon>
        <taxon>Viridiplantae</taxon>
        <taxon>Chlorophyta</taxon>
        <taxon>core chlorophytes</taxon>
        <taxon>Trebouxiophyceae</taxon>
        <taxon>Trebouxiales</taxon>
        <taxon>Trebouxiaceae</taxon>
        <taxon>Symbiochloris</taxon>
    </lineage>
</organism>
<evidence type="ECO:0000256" key="6">
    <source>
        <dbReference type="ARBA" id="ARBA00022824"/>
    </source>
</evidence>